<evidence type="ECO:0000256" key="5">
    <source>
        <dbReference type="ARBA" id="ARBA00022692"/>
    </source>
</evidence>
<dbReference type="EMBL" id="JACARV010000050">
    <property type="protein sequence ID" value="NWC82048.1"/>
    <property type="molecule type" value="Genomic_DNA"/>
</dbReference>
<dbReference type="CDD" id="cd01948">
    <property type="entry name" value="EAL"/>
    <property type="match status" value="1"/>
</dbReference>
<organism evidence="12 13">
    <name type="scientific">Pseudomonas putida</name>
    <name type="common">Arthrobacter siderocapsulatus</name>
    <dbReference type="NCBI Taxonomy" id="303"/>
    <lineage>
        <taxon>Bacteria</taxon>
        <taxon>Pseudomonadati</taxon>
        <taxon>Pseudomonadota</taxon>
        <taxon>Gammaproteobacteria</taxon>
        <taxon>Pseudomonadales</taxon>
        <taxon>Pseudomonadaceae</taxon>
        <taxon>Pseudomonas</taxon>
    </lineage>
</organism>
<evidence type="ECO:0000256" key="4">
    <source>
        <dbReference type="ARBA" id="ARBA00022636"/>
    </source>
</evidence>
<dbReference type="InterPro" id="IPR024744">
    <property type="entry name" value="CSS-motif_dom"/>
</dbReference>
<dbReference type="Gene3D" id="3.20.20.450">
    <property type="entry name" value="EAL domain"/>
    <property type="match status" value="1"/>
</dbReference>
<reference evidence="12 13" key="1">
    <citation type="submission" date="2020-04" db="EMBL/GenBank/DDBJ databases">
        <title>Molecular characterization of pseudomonads from Agaricus bisporus reveal novel blotch 2 pathogens in Western Europe.</title>
        <authorList>
            <person name="Taparia T."/>
            <person name="Krijger M."/>
            <person name="Haynes E."/>
            <person name="Elpinstone J.G."/>
            <person name="Noble R."/>
            <person name="Van Der Wolf J."/>
        </authorList>
    </citation>
    <scope>NUCLEOTIDE SEQUENCE [LARGE SCALE GENOMIC DNA]</scope>
    <source>
        <strain evidence="12 13">P7765</strain>
    </source>
</reference>
<dbReference type="GO" id="GO:0071111">
    <property type="term" value="F:cyclic-guanylate-specific phosphodiesterase activity"/>
    <property type="evidence" value="ECO:0007669"/>
    <property type="project" value="UniProtKB-EC"/>
</dbReference>
<dbReference type="Pfam" id="PF12792">
    <property type="entry name" value="CSS-motif"/>
    <property type="match status" value="1"/>
</dbReference>
<comment type="subcellular location">
    <subcellularLocation>
        <location evidence="1">Cell membrane</location>
        <topology evidence="1">Multi-pass membrane protein</topology>
    </subcellularLocation>
</comment>
<dbReference type="GO" id="GO:0005886">
    <property type="term" value="C:plasma membrane"/>
    <property type="evidence" value="ECO:0007669"/>
    <property type="project" value="UniProtKB-SubCell"/>
</dbReference>
<keyword evidence="5 10" id="KW-0812">Transmembrane</keyword>
<feature type="transmembrane region" description="Helical" evidence="10">
    <location>
        <begin position="232"/>
        <end position="255"/>
    </location>
</feature>
<dbReference type="RefSeq" id="WP_177010691.1">
    <property type="nucleotide sequence ID" value="NZ_JACARV010000050.1"/>
</dbReference>
<feature type="transmembrane region" description="Helical" evidence="10">
    <location>
        <begin position="6"/>
        <end position="31"/>
    </location>
</feature>
<evidence type="ECO:0000256" key="3">
    <source>
        <dbReference type="ARBA" id="ARBA00022475"/>
    </source>
</evidence>
<evidence type="ECO:0000259" key="11">
    <source>
        <dbReference type="PROSITE" id="PS50883"/>
    </source>
</evidence>
<dbReference type="SUPFAM" id="SSF141868">
    <property type="entry name" value="EAL domain-like"/>
    <property type="match status" value="1"/>
</dbReference>
<evidence type="ECO:0000256" key="10">
    <source>
        <dbReference type="SAM" id="Phobius"/>
    </source>
</evidence>
<dbReference type="AlphaFoldDB" id="A0A7Y7ZCS8"/>
<dbReference type="InterPro" id="IPR001633">
    <property type="entry name" value="EAL_dom"/>
</dbReference>
<dbReference type="InterPro" id="IPR050706">
    <property type="entry name" value="Cyclic-di-GMP_PDE-like"/>
</dbReference>
<comment type="caution">
    <text evidence="12">The sequence shown here is derived from an EMBL/GenBank/DDBJ whole genome shotgun (WGS) entry which is preliminary data.</text>
</comment>
<dbReference type="InterPro" id="IPR035919">
    <property type="entry name" value="EAL_sf"/>
</dbReference>
<dbReference type="PANTHER" id="PTHR33121:SF79">
    <property type="entry name" value="CYCLIC DI-GMP PHOSPHODIESTERASE PDED-RELATED"/>
    <property type="match status" value="1"/>
</dbReference>
<keyword evidence="3" id="KW-1003">Cell membrane</keyword>
<dbReference type="Proteomes" id="UP000542695">
    <property type="component" value="Unassembled WGS sequence"/>
</dbReference>
<evidence type="ECO:0000313" key="13">
    <source>
        <dbReference type="Proteomes" id="UP000542695"/>
    </source>
</evidence>
<evidence type="ECO:0000256" key="8">
    <source>
        <dbReference type="ARBA" id="ARBA00023136"/>
    </source>
</evidence>
<evidence type="ECO:0000256" key="6">
    <source>
        <dbReference type="ARBA" id="ARBA00022801"/>
    </source>
</evidence>
<protein>
    <recommendedName>
        <fullName evidence="2">cyclic-guanylate-specific phosphodiesterase</fullName>
        <ecNumber evidence="2">3.1.4.52</ecNumber>
    </recommendedName>
</protein>
<dbReference type="PANTHER" id="PTHR33121">
    <property type="entry name" value="CYCLIC DI-GMP PHOSPHODIESTERASE PDEF"/>
    <property type="match status" value="1"/>
</dbReference>
<dbReference type="EC" id="3.1.4.52" evidence="2"/>
<evidence type="ECO:0000256" key="9">
    <source>
        <dbReference type="ARBA" id="ARBA00034290"/>
    </source>
</evidence>
<comment type="catalytic activity">
    <reaction evidence="9">
        <text>3',3'-c-di-GMP + H2O = 5'-phosphoguanylyl(3'-&gt;5')guanosine + H(+)</text>
        <dbReference type="Rhea" id="RHEA:24902"/>
        <dbReference type="ChEBI" id="CHEBI:15377"/>
        <dbReference type="ChEBI" id="CHEBI:15378"/>
        <dbReference type="ChEBI" id="CHEBI:58754"/>
        <dbReference type="ChEBI" id="CHEBI:58805"/>
        <dbReference type="EC" id="3.1.4.52"/>
    </reaction>
</comment>
<evidence type="ECO:0000256" key="2">
    <source>
        <dbReference type="ARBA" id="ARBA00012282"/>
    </source>
</evidence>
<dbReference type="SMART" id="SM00052">
    <property type="entry name" value="EAL"/>
    <property type="match status" value="1"/>
</dbReference>
<dbReference type="Pfam" id="PF00563">
    <property type="entry name" value="EAL"/>
    <property type="match status" value="1"/>
</dbReference>
<keyword evidence="6" id="KW-0378">Hydrolase</keyword>
<accession>A0A7Y7ZCS8</accession>
<keyword evidence="7 10" id="KW-1133">Transmembrane helix</keyword>
<feature type="domain" description="EAL" evidence="11">
    <location>
        <begin position="261"/>
        <end position="513"/>
    </location>
</feature>
<sequence>MRSSVIWQGVIASVLVTCLALGVMGGVGWLLTLHSTERQLEDIAGLLSQRAQATLLQASTALKSVASSDLLPCSPESIDQMRLVAVNTLSVKSVGYVQEDIFVCGSWGMIGKKIDALPADFTTDDGVKISIGVSPLLESAKPLMALEYAAFNVLVDSEQLLDVLFDHRVRLAIATANGDLIRASSQGSETIVTLAHMGPTRGLREGYLYTSIRQGSWVAIAAIPRAELLSILLWHSAYMLPLGALLAGLAVLGVVRISKRRLSPVAALERAVKRHEFVVHYQPIIELEQGRCVGAEALIRWVKPGHGTVPPDVFIPLAEKSGLIQAITEQVMSQVIRDLRNVLVADRSMHVAINLAASDVSSGRFMDVLDEIRAKAGVHPSQIWLEATETGFMDLIPAKETMSKARALGYVTALDDFGTGYSSLQNLQQLPLDILKIDKSFVDGISQPRAAASLIDHLIDMADSLGLAIVAEGVETAEQAAYLCSHNVRYAQGWFFDKAMSAESFVSYLAGETHALLKQAGKA</sequence>
<evidence type="ECO:0000313" key="12">
    <source>
        <dbReference type="EMBL" id="NWC82048.1"/>
    </source>
</evidence>
<proteinExistence type="predicted"/>
<gene>
    <name evidence="12" type="ORF">HX798_17390</name>
</gene>
<keyword evidence="4" id="KW-0973">c-di-GMP</keyword>
<name>A0A7Y7ZCS8_PSEPU</name>
<evidence type="ECO:0000256" key="1">
    <source>
        <dbReference type="ARBA" id="ARBA00004651"/>
    </source>
</evidence>
<dbReference type="PROSITE" id="PS50883">
    <property type="entry name" value="EAL"/>
    <property type="match status" value="1"/>
</dbReference>
<keyword evidence="8 10" id="KW-0472">Membrane</keyword>
<evidence type="ECO:0000256" key="7">
    <source>
        <dbReference type="ARBA" id="ARBA00022989"/>
    </source>
</evidence>